<dbReference type="AlphaFoldDB" id="A0A9E7NA72"/>
<keyword evidence="2" id="KW-0812">Transmembrane</keyword>
<accession>A0A9E7NA72</accession>
<feature type="transmembrane region" description="Helical" evidence="2">
    <location>
        <begin position="85"/>
        <end position="118"/>
    </location>
</feature>
<reference evidence="3" key="1">
    <citation type="submission" date="2022-06" db="EMBL/GenBank/DDBJ databases">
        <title>Diverse halophilic archaea isolated from saline environments.</title>
        <authorList>
            <person name="Cui H.-L."/>
        </authorList>
    </citation>
    <scope>NUCLEOTIDE SEQUENCE</scope>
    <source>
        <strain evidence="3">WLHS1</strain>
    </source>
</reference>
<feature type="compositionally biased region" description="Polar residues" evidence="1">
    <location>
        <begin position="132"/>
        <end position="141"/>
    </location>
</feature>
<dbReference type="RefSeq" id="WP_254158902.1">
    <property type="nucleotide sequence ID" value="NZ_CP100355.1"/>
</dbReference>
<dbReference type="KEGG" id="sawl:NGM29_03100"/>
<dbReference type="Pfam" id="PF17647">
    <property type="entry name" value="DUF5518"/>
    <property type="match status" value="1"/>
</dbReference>
<dbReference type="InterPro" id="IPR040493">
    <property type="entry name" value="DUF5518"/>
</dbReference>
<keyword evidence="4" id="KW-1185">Reference proteome</keyword>
<organism evidence="3 4">
    <name type="scientific">Natronosalvus rutilus</name>
    <dbReference type="NCBI Taxonomy" id="2953753"/>
    <lineage>
        <taxon>Archaea</taxon>
        <taxon>Methanobacteriati</taxon>
        <taxon>Methanobacteriota</taxon>
        <taxon>Stenosarchaea group</taxon>
        <taxon>Halobacteria</taxon>
        <taxon>Halobacteriales</taxon>
        <taxon>Natrialbaceae</taxon>
        <taxon>Natronosalvus</taxon>
    </lineage>
</organism>
<keyword evidence="2" id="KW-0472">Membrane</keyword>
<evidence type="ECO:0000256" key="1">
    <source>
        <dbReference type="SAM" id="MobiDB-lite"/>
    </source>
</evidence>
<keyword evidence="2" id="KW-1133">Transmembrane helix</keyword>
<proteinExistence type="predicted"/>
<feature type="region of interest" description="Disordered" evidence="1">
    <location>
        <begin position="130"/>
        <end position="208"/>
    </location>
</feature>
<feature type="compositionally biased region" description="Basic and acidic residues" evidence="1">
    <location>
        <begin position="142"/>
        <end position="208"/>
    </location>
</feature>
<evidence type="ECO:0000313" key="3">
    <source>
        <dbReference type="EMBL" id="UTF54285.1"/>
    </source>
</evidence>
<dbReference type="EMBL" id="CP100355">
    <property type="protein sequence ID" value="UTF54285.1"/>
    <property type="molecule type" value="Genomic_DNA"/>
</dbReference>
<evidence type="ECO:0000313" key="4">
    <source>
        <dbReference type="Proteomes" id="UP001056855"/>
    </source>
</evidence>
<sequence length="208" mass="22476">MVRSSTPVHAVIGAIVGVVLSFLPFSTVLGGAASGFLEGRDARRGTVSGALAGAIMTVPIAGVLFLFLGLFGFGAALSGFPVEGFALVLFFVLAFGVATCLYTIGGAAVGGFVGSMLAAEYPDERRRLQRSLGLTPTSSADDTSRGPDRRELDSGYDSERNSEYESERRRADLEPESERRQTDLEPESERRQTDLEPESNRRHERDRR</sequence>
<evidence type="ECO:0000256" key="2">
    <source>
        <dbReference type="SAM" id="Phobius"/>
    </source>
</evidence>
<feature type="transmembrane region" description="Helical" evidence="2">
    <location>
        <begin position="12"/>
        <end position="37"/>
    </location>
</feature>
<protein>
    <submittedName>
        <fullName evidence="3">DUF5518 domain-containing protein</fullName>
    </submittedName>
</protein>
<feature type="transmembrane region" description="Helical" evidence="2">
    <location>
        <begin position="49"/>
        <end position="73"/>
    </location>
</feature>
<dbReference type="Proteomes" id="UP001056855">
    <property type="component" value="Chromosome"/>
</dbReference>
<gene>
    <name evidence="3" type="ORF">NGM29_03100</name>
</gene>
<name>A0A9E7NA72_9EURY</name>
<dbReference type="GeneID" id="73289000"/>